<protein>
    <recommendedName>
        <fullName evidence="3">DUF899 domain-containing protein</fullName>
    </recommendedName>
</protein>
<dbReference type="Pfam" id="PF05988">
    <property type="entry name" value="DUF899"/>
    <property type="match status" value="1"/>
</dbReference>
<dbReference type="InterPro" id="IPR010296">
    <property type="entry name" value="DUF899_thioredox"/>
</dbReference>
<evidence type="ECO:0008006" key="3">
    <source>
        <dbReference type="Google" id="ProtNLM"/>
    </source>
</evidence>
<proteinExistence type="predicted"/>
<feature type="compositionally biased region" description="Basic and acidic residues" evidence="1">
    <location>
        <begin position="9"/>
        <end position="21"/>
    </location>
</feature>
<dbReference type="InterPro" id="IPR036249">
    <property type="entry name" value="Thioredoxin-like_sf"/>
</dbReference>
<reference evidence="2" key="1">
    <citation type="journal article" date="2013" name="Proc. Natl. Acad. Sci. U.S.A.">
        <title>A new member of the 4-methylideneimidazole-5-one-containing aminomutase family from the enediyne kedarcidin biosynthetic pathway.</title>
        <authorList>
            <person name="Huang S.X."/>
            <person name="Lohman J.R."/>
            <person name="Huang T."/>
            <person name="Shen B."/>
        </authorList>
    </citation>
    <scope>NUCLEOTIDE SEQUENCE</scope>
    <source>
        <strain evidence="2">ATCC 53650</strain>
    </source>
</reference>
<evidence type="ECO:0000313" key="2">
    <source>
        <dbReference type="EMBL" id="AFV52153.1"/>
    </source>
</evidence>
<dbReference type="AlphaFoldDB" id="K4NYH0"/>
<organism evidence="2">
    <name type="scientific">Streptoalloteichus sp. ATCC 53650</name>
    <dbReference type="NCBI Taxonomy" id="756733"/>
    <lineage>
        <taxon>Bacteria</taxon>
        <taxon>Bacillati</taxon>
        <taxon>Actinomycetota</taxon>
        <taxon>Actinomycetes</taxon>
        <taxon>Pseudonocardiales</taxon>
        <taxon>Pseudonocardiaceae</taxon>
        <taxon>Streptoalloteichus</taxon>
    </lineage>
</organism>
<evidence type="ECO:0000256" key="1">
    <source>
        <dbReference type="SAM" id="MobiDB-lite"/>
    </source>
</evidence>
<feature type="region of interest" description="Disordered" evidence="1">
    <location>
        <begin position="1"/>
        <end position="26"/>
    </location>
</feature>
<accession>K4NYH0</accession>
<name>K4NYH0_9PSEU</name>
<dbReference type="SUPFAM" id="SSF52833">
    <property type="entry name" value="Thioredoxin-like"/>
    <property type="match status" value="1"/>
</dbReference>
<sequence length="239" mass="27282">MVRGQQDGARWRERVVPEPKENPVTLPRTASRADWLEARKSLLAKEKELTRARDALSAERRRLPVVEVSPDYAFQGPDGSVRLVDLFDGRRQLILYHFMGAIPGYGWCPVCSFWIDNVGHPAHFHARDTTFVVDCPEPWSEVEAFVARMGWTVPFVSSHGTSFYEDFHVELGGAPGEVDAPGVSVFLREGDAVFHSYSTYRRGSDHLNGTYAYLDLTPLGRQEDHLEDKMDWMRLHDEY</sequence>
<dbReference type="EMBL" id="JX679499">
    <property type="protein sequence ID" value="AFV52153.1"/>
    <property type="molecule type" value="Genomic_DNA"/>
</dbReference>